<evidence type="ECO:0000256" key="1">
    <source>
        <dbReference type="SAM" id="Phobius"/>
    </source>
</evidence>
<evidence type="ECO:0000313" key="3">
    <source>
        <dbReference type="Proteomes" id="UP001596163"/>
    </source>
</evidence>
<keyword evidence="1" id="KW-0472">Membrane</keyword>
<feature type="transmembrane region" description="Helical" evidence="1">
    <location>
        <begin position="352"/>
        <end position="373"/>
    </location>
</feature>
<proteinExistence type="predicted"/>
<keyword evidence="3" id="KW-1185">Reference proteome</keyword>
<name>A0ABW0C166_9BACT</name>
<feature type="transmembrane region" description="Helical" evidence="1">
    <location>
        <begin position="146"/>
        <end position="165"/>
    </location>
</feature>
<feature type="transmembrane region" description="Helical" evidence="1">
    <location>
        <begin position="186"/>
        <end position="213"/>
    </location>
</feature>
<feature type="transmembrane region" description="Helical" evidence="1">
    <location>
        <begin position="122"/>
        <end position="140"/>
    </location>
</feature>
<dbReference type="Proteomes" id="UP001596163">
    <property type="component" value="Unassembled WGS sequence"/>
</dbReference>
<comment type="caution">
    <text evidence="2">The sequence shown here is derived from an EMBL/GenBank/DDBJ whole genome shotgun (WGS) entry which is preliminary data.</text>
</comment>
<reference evidence="3" key="1">
    <citation type="journal article" date="2019" name="Int. J. Syst. Evol. Microbiol.">
        <title>The Global Catalogue of Microorganisms (GCM) 10K type strain sequencing project: providing services to taxonomists for standard genome sequencing and annotation.</title>
        <authorList>
            <consortium name="The Broad Institute Genomics Platform"/>
            <consortium name="The Broad Institute Genome Sequencing Center for Infectious Disease"/>
            <person name="Wu L."/>
            <person name="Ma J."/>
        </authorList>
    </citation>
    <scope>NUCLEOTIDE SEQUENCE [LARGE SCALE GENOMIC DNA]</scope>
    <source>
        <strain evidence="3">CGMCC 1.7030</strain>
    </source>
</reference>
<feature type="transmembrane region" description="Helical" evidence="1">
    <location>
        <begin position="385"/>
        <end position="411"/>
    </location>
</feature>
<feature type="transmembrane region" description="Helical" evidence="1">
    <location>
        <begin position="285"/>
        <end position="306"/>
    </location>
</feature>
<feature type="transmembrane region" description="Helical" evidence="1">
    <location>
        <begin position="67"/>
        <end position="85"/>
    </location>
</feature>
<keyword evidence="1" id="KW-0812">Transmembrane</keyword>
<gene>
    <name evidence="2" type="ORF">ACFPIK_16455</name>
</gene>
<protein>
    <recommendedName>
        <fullName evidence="4">DUF4153 domain-containing protein</fullName>
    </recommendedName>
</protein>
<accession>A0ABW0C166</accession>
<feature type="transmembrane region" description="Helical" evidence="1">
    <location>
        <begin position="318"/>
        <end position="340"/>
    </location>
</feature>
<evidence type="ECO:0008006" key="4">
    <source>
        <dbReference type="Google" id="ProtNLM"/>
    </source>
</evidence>
<feature type="transmembrane region" description="Helical" evidence="1">
    <location>
        <begin position="252"/>
        <end position="273"/>
    </location>
</feature>
<sequence length="414" mass="46172">MKDQILSHLEQPVELEKLYRKNKSEFKASFHAVYAQIQGKGSADFWYARLNYESESVQWGKASDWKFIVISAVLAWFLAKIPSFFSLDEEFFYPRNLGFLVFPFVGAYFIRSKNLALKDLGLPIGIALISLLYINLLPNANTSDTLVLACIHLPLLLWGMLGFIFSDASLKNLSKRLAYLEFNADAILMGGILGLSGLLLSGLTVGLFGLIGLKIEEFYFQNIGVFGLVAAPLIATHLTQTNPQLVNKIPPIIAKIFSPLVLIMLIVYLGAILLGGKDPYNDREFLLIFNLLLIGVMALIFFSVTEASKEQTSKATKWILTLLSGVTILVNLVALSAIGFRISEWGITPNRLAVLGVNLLMLVHLVMVAFRLFKTIYSQKSFADVALVVVRYLPIYLIWSLIVVFLFPLIFGFA</sequence>
<feature type="transmembrane region" description="Helical" evidence="1">
    <location>
        <begin position="91"/>
        <end position="110"/>
    </location>
</feature>
<organism evidence="2 3">
    <name type="scientific">Algoriphagus aquatilis</name>
    <dbReference type="NCBI Taxonomy" id="490186"/>
    <lineage>
        <taxon>Bacteria</taxon>
        <taxon>Pseudomonadati</taxon>
        <taxon>Bacteroidota</taxon>
        <taxon>Cytophagia</taxon>
        <taxon>Cytophagales</taxon>
        <taxon>Cyclobacteriaceae</taxon>
        <taxon>Algoriphagus</taxon>
    </lineage>
</organism>
<evidence type="ECO:0000313" key="2">
    <source>
        <dbReference type="EMBL" id="MFC5193365.1"/>
    </source>
</evidence>
<dbReference type="RefSeq" id="WP_377917245.1">
    <property type="nucleotide sequence ID" value="NZ_JBHSKS010000017.1"/>
</dbReference>
<dbReference type="EMBL" id="JBHSKS010000017">
    <property type="protein sequence ID" value="MFC5193365.1"/>
    <property type="molecule type" value="Genomic_DNA"/>
</dbReference>
<keyword evidence="1" id="KW-1133">Transmembrane helix</keyword>
<feature type="transmembrane region" description="Helical" evidence="1">
    <location>
        <begin position="219"/>
        <end position="240"/>
    </location>
</feature>